<keyword evidence="2" id="KW-1185">Reference proteome</keyword>
<comment type="caution">
    <text evidence="1">The sequence shown here is derived from an EMBL/GenBank/DDBJ whole genome shotgun (WGS) entry which is preliminary data.</text>
</comment>
<gene>
    <name evidence="1" type="ORF">NGTWS1702_24250</name>
</gene>
<sequence>MTESNDRPDDDSASPLGLQILEELRIHLLQCQLVLISLADEVDLNFEECIAGLTAVRDLVGHAEVSPS</sequence>
<protein>
    <recommendedName>
        <fullName evidence="3">Anti-sigma factor</fullName>
    </recommendedName>
</protein>
<evidence type="ECO:0000313" key="2">
    <source>
        <dbReference type="Proteomes" id="UP001060504"/>
    </source>
</evidence>
<evidence type="ECO:0000313" key="1">
    <source>
        <dbReference type="EMBL" id="GJF17590.1"/>
    </source>
</evidence>
<dbReference type="EMBL" id="BPRH01002540">
    <property type="protein sequence ID" value="GJF17590.1"/>
    <property type="molecule type" value="Genomic_DNA"/>
</dbReference>
<evidence type="ECO:0008006" key="3">
    <source>
        <dbReference type="Google" id="ProtNLM"/>
    </source>
</evidence>
<organism evidence="1 2">
    <name type="scientific">Mycolicibacterium cyprinidarum</name>
    <dbReference type="NCBI Taxonomy" id="2860311"/>
    <lineage>
        <taxon>Bacteria</taxon>
        <taxon>Bacillati</taxon>
        <taxon>Actinomycetota</taxon>
        <taxon>Actinomycetes</taxon>
        <taxon>Mycobacteriales</taxon>
        <taxon>Mycobacteriaceae</taxon>
        <taxon>Mycolicibacterium</taxon>
    </lineage>
</organism>
<proteinExistence type="predicted"/>
<reference evidence="1 2" key="1">
    <citation type="submission" date="2021-08" db="EMBL/GenBank/DDBJ databases">
        <title>Draft genome sequence of Mycolicibacterium sp. NGTWS1702 strain.</title>
        <authorList>
            <person name="Matsumoto M."/>
            <person name="Tang B.C.C."/>
            <person name="Machida Y."/>
            <person name="Matoyama H."/>
            <person name="Kishihara T."/>
            <person name="Sato S."/>
            <person name="Kondo I."/>
            <person name="Sano M."/>
            <person name="Kato G."/>
        </authorList>
    </citation>
    <scope>NUCLEOTIDE SEQUENCE [LARGE SCALE GENOMIC DNA]</scope>
    <source>
        <strain evidence="1 2">NGTWSNA01</strain>
    </source>
</reference>
<accession>A0ABQ4VBQ8</accession>
<name>A0ABQ4VBQ8_9MYCO</name>
<dbReference type="Proteomes" id="UP001060504">
    <property type="component" value="Unassembled WGS sequence"/>
</dbReference>